<name>A0A8S5VDV7_9CAUD</name>
<reference evidence="1" key="1">
    <citation type="journal article" date="2021" name="Proc. Natl. Acad. Sci. U.S.A.">
        <title>A Catalog of Tens of Thousands of Viruses from Human Metagenomes Reveals Hidden Associations with Chronic Diseases.</title>
        <authorList>
            <person name="Tisza M.J."/>
            <person name="Buck C.B."/>
        </authorList>
    </citation>
    <scope>NUCLEOTIDE SEQUENCE</scope>
    <source>
        <strain evidence="1">CtGa111</strain>
    </source>
</reference>
<accession>A0A8S5VDV7</accession>
<protein>
    <submittedName>
        <fullName evidence="1">Photosystem Q(B) protein</fullName>
    </submittedName>
</protein>
<organism evidence="1">
    <name type="scientific">Siphoviridae sp. ctGa111</name>
    <dbReference type="NCBI Taxonomy" id="2825413"/>
    <lineage>
        <taxon>Viruses</taxon>
        <taxon>Duplodnaviria</taxon>
        <taxon>Heunggongvirae</taxon>
        <taxon>Uroviricota</taxon>
        <taxon>Caudoviricetes</taxon>
    </lineage>
</organism>
<sequence>MNTTTTLLLCVAGLFFYHSYPQFLHLNCLPGFLLAQPHIATSIRFVFYNRGD</sequence>
<evidence type="ECO:0000313" key="1">
    <source>
        <dbReference type="EMBL" id="DAG04815.1"/>
    </source>
</evidence>
<dbReference type="EMBL" id="BK016245">
    <property type="protein sequence ID" value="DAG04815.1"/>
    <property type="molecule type" value="Genomic_DNA"/>
</dbReference>
<proteinExistence type="predicted"/>